<keyword evidence="4" id="KW-1185">Reference proteome</keyword>
<feature type="chain" id="PRO_5046377005" evidence="2">
    <location>
        <begin position="17"/>
        <end position="179"/>
    </location>
</feature>
<feature type="compositionally biased region" description="Basic residues" evidence="1">
    <location>
        <begin position="132"/>
        <end position="141"/>
    </location>
</feature>
<feature type="region of interest" description="Disordered" evidence="1">
    <location>
        <begin position="101"/>
        <end position="120"/>
    </location>
</feature>
<reference evidence="3 4" key="1">
    <citation type="submission" date="2021-04" db="EMBL/GenBank/DDBJ databases">
        <authorList>
            <person name="Bliznina A."/>
        </authorList>
    </citation>
    <scope>NUCLEOTIDE SEQUENCE [LARGE SCALE GENOMIC DNA]</scope>
</reference>
<dbReference type="Proteomes" id="UP001158576">
    <property type="component" value="Chromosome 2"/>
</dbReference>
<sequence>MKTLLFAILLFEQILAGSEKWKRVPNTEIEVMDFDGLYGKRKACGINPVKKTPPLFAGEMRQVHCHIYFCRQSDFEDKLEKWKCTSCAENTPECKDYQLRRQRRNLSNSSQADDPRDRRHIARRSRKLEYRRMKRLALKKKRTEERDAIKRKRAEERAARRRQKKILRSGKKKSATQEA</sequence>
<keyword evidence="2" id="KW-0732">Signal</keyword>
<evidence type="ECO:0000256" key="2">
    <source>
        <dbReference type="SAM" id="SignalP"/>
    </source>
</evidence>
<organism evidence="3 4">
    <name type="scientific">Oikopleura dioica</name>
    <name type="common">Tunicate</name>
    <dbReference type="NCBI Taxonomy" id="34765"/>
    <lineage>
        <taxon>Eukaryota</taxon>
        <taxon>Metazoa</taxon>
        <taxon>Chordata</taxon>
        <taxon>Tunicata</taxon>
        <taxon>Appendicularia</taxon>
        <taxon>Copelata</taxon>
        <taxon>Oikopleuridae</taxon>
        <taxon>Oikopleura</taxon>
    </lineage>
</organism>
<evidence type="ECO:0000256" key="1">
    <source>
        <dbReference type="SAM" id="MobiDB-lite"/>
    </source>
</evidence>
<evidence type="ECO:0000313" key="4">
    <source>
        <dbReference type="Proteomes" id="UP001158576"/>
    </source>
</evidence>
<gene>
    <name evidence="3" type="ORF">OKIOD_LOCUS13707</name>
</gene>
<accession>A0ABN7T372</accession>
<protein>
    <submittedName>
        <fullName evidence="3">Oidioi.mRNA.OKI2018_I69.chr2.g4942.t1.cds</fullName>
    </submittedName>
</protein>
<proteinExistence type="predicted"/>
<feature type="region of interest" description="Disordered" evidence="1">
    <location>
        <begin position="132"/>
        <end position="179"/>
    </location>
</feature>
<evidence type="ECO:0000313" key="3">
    <source>
        <dbReference type="EMBL" id="CAG5110554.1"/>
    </source>
</evidence>
<feature type="compositionally biased region" description="Basic and acidic residues" evidence="1">
    <location>
        <begin position="142"/>
        <end position="158"/>
    </location>
</feature>
<feature type="signal peptide" evidence="2">
    <location>
        <begin position="1"/>
        <end position="16"/>
    </location>
</feature>
<dbReference type="EMBL" id="OU015567">
    <property type="protein sequence ID" value="CAG5110554.1"/>
    <property type="molecule type" value="Genomic_DNA"/>
</dbReference>
<feature type="compositionally biased region" description="Basic residues" evidence="1">
    <location>
        <begin position="159"/>
        <end position="179"/>
    </location>
</feature>
<name>A0ABN7T372_OIKDI</name>